<dbReference type="GO" id="GO:0016020">
    <property type="term" value="C:membrane"/>
    <property type="evidence" value="ECO:0007669"/>
    <property type="project" value="UniProtKB-SubCell"/>
</dbReference>
<evidence type="ECO:0000256" key="5">
    <source>
        <dbReference type="ARBA" id="ARBA00022734"/>
    </source>
</evidence>
<accession>A0A3A8A7N0</accession>
<keyword evidence="4" id="KW-1003">Cell membrane</keyword>
<keyword evidence="9" id="KW-1185">Reference proteome</keyword>
<evidence type="ECO:0000313" key="9">
    <source>
        <dbReference type="Proteomes" id="UP000246132"/>
    </source>
</evidence>
<feature type="region of interest" description="Disordered" evidence="7">
    <location>
        <begin position="143"/>
        <end position="165"/>
    </location>
</feature>
<dbReference type="Pfam" id="PF07886">
    <property type="entry name" value="BA14K"/>
    <property type="match status" value="1"/>
</dbReference>
<dbReference type="AlphaFoldDB" id="A0A3A8A7N0"/>
<comment type="subcellular location">
    <subcellularLocation>
        <location evidence="1">Membrane</location>
        <topology evidence="1">Single-pass membrane protein</topology>
    </subcellularLocation>
</comment>
<proteinExistence type="inferred from homology"/>
<evidence type="ECO:0000256" key="7">
    <source>
        <dbReference type="SAM" id="MobiDB-lite"/>
    </source>
</evidence>
<dbReference type="Proteomes" id="UP000246132">
    <property type="component" value="Unassembled WGS sequence"/>
</dbReference>
<evidence type="ECO:0000256" key="3">
    <source>
        <dbReference type="ARBA" id="ARBA00020552"/>
    </source>
</evidence>
<sequence length="217" mass="24024">MTRWPARRRSASVQVRGARPWQGQRLPKETAMKAIRTALGALAVAATALTGLPGATAPAHAESENVTIYHSDGRVSHCGPLGNCNQVQRVRPRQWHGQRGYQHRPRHHYRHGGRVDDGTAAAILGITGLAIVGGALAHQNRTLPSHADPAYRHRSPRGGGAYYPPAPSGPNVITYESGLEPWSPGWYQWCDRRYRSFDPRRGTFRGYDGRDHFCVPR</sequence>
<gene>
    <name evidence="8" type="ORF">DEM25_014875</name>
</gene>
<name>A0A3A8A7N0_9HYPH</name>
<keyword evidence="5" id="KW-0430">Lectin</keyword>
<comment type="caution">
    <text evidence="8">The sequence shown here is derived from an EMBL/GenBank/DDBJ whole genome shotgun (WGS) entry which is preliminary data.</text>
</comment>
<protein>
    <recommendedName>
        <fullName evidence="3">Lectin-like protein BA14k</fullName>
    </recommendedName>
</protein>
<organism evidence="8 9">
    <name type="scientific">Oceaniradius stylonematis</name>
    <dbReference type="NCBI Taxonomy" id="2184161"/>
    <lineage>
        <taxon>Bacteria</taxon>
        <taxon>Pseudomonadati</taxon>
        <taxon>Pseudomonadota</taxon>
        <taxon>Alphaproteobacteria</taxon>
        <taxon>Hyphomicrobiales</taxon>
        <taxon>Ahrensiaceae</taxon>
        <taxon>Oceaniradius</taxon>
    </lineage>
</organism>
<evidence type="ECO:0000256" key="1">
    <source>
        <dbReference type="ARBA" id="ARBA00004167"/>
    </source>
</evidence>
<feature type="region of interest" description="Disordered" evidence="7">
    <location>
        <begin position="93"/>
        <end position="112"/>
    </location>
</feature>
<keyword evidence="4" id="KW-0472">Membrane</keyword>
<evidence type="ECO:0000313" key="8">
    <source>
        <dbReference type="EMBL" id="RKF05856.1"/>
    </source>
</evidence>
<evidence type="ECO:0000256" key="4">
    <source>
        <dbReference type="ARBA" id="ARBA00022475"/>
    </source>
</evidence>
<dbReference type="GO" id="GO:0030246">
    <property type="term" value="F:carbohydrate binding"/>
    <property type="evidence" value="ECO:0007669"/>
    <property type="project" value="UniProtKB-KW"/>
</dbReference>
<evidence type="ECO:0000256" key="2">
    <source>
        <dbReference type="ARBA" id="ARBA00010270"/>
    </source>
</evidence>
<reference evidence="8 9" key="1">
    <citation type="journal article" date="2018" name="Int. J. Syst. Bacteriol.">
        <title>Oceaniradius stylonemae gen. nov., sp. nov., isolated from a red alga, Stylonema cornu-cervi.</title>
        <authorList>
            <person name="Jeong S."/>
        </authorList>
    </citation>
    <scope>NUCLEOTIDE SEQUENCE [LARGE SCALE GENOMIC DNA]</scope>
    <source>
        <strain evidence="8 9">StC1</strain>
    </source>
</reference>
<dbReference type="InterPro" id="IPR012413">
    <property type="entry name" value="BA14K"/>
</dbReference>
<comment type="function">
    <text evidence="6">Has immunoglobulin-binding and hemagglutination properties, and can bind to mannose. Essential for virulence. May be involved in LPS biosynthesis or polysaccharide transport.</text>
</comment>
<comment type="similarity">
    <text evidence="2">Belongs to the BA14k family.</text>
</comment>
<evidence type="ECO:0000256" key="6">
    <source>
        <dbReference type="ARBA" id="ARBA00025321"/>
    </source>
</evidence>
<dbReference type="EMBL" id="QFWV02000008">
    <property type="protein sequence ID" value="RKF05856.1"/>
    <property type="molecule type" value="Genomic_DNA"/>
</dbReference>